<accession>A0A397VWW9</accession>
<dbReference type="OrthoDB" id="2444656at2759"/>
<dbReference type="EMBL" id="QKWP01000140">
    <property type="protein sequence ID" value="RIB26311.1"/>
    <property type="molecule type" value="Genomic_DNA"/>
</dbReference>
<comment type="caution">
    <text evidence="2">The sequence shown here is derived from an EMBL/GenBank/DDBJ whole genome shotgun (WGS) entry which is preliminary data.</text>
</comment>
<proteinExistence type="predicted"/>
<evidence type="ECO:0000313" key="3">
    <source>
        <dbReference type="Proteomes" id="UP000266673"/>
    </source>
</evidence>
<dbReference type="AlphaFoldDB" id="A0A397VWW9"/>
<evidence type="ECO:0000313" key="2">
    <source>
        <dbReference type="EMBL" id="RIB26311.1"/>
    </source>
</evidence>
<gene>
    <name evidence="2" type="ORF">C2G38_2163710</name>
</gene>
<evidence type="ECO:0000256" key="1">
    <source>
        <dbReference type="SAM" id="MobiDB-lite"/>
    </source>
</evidence>
<reference evidence="2 3" key="1">
    <citation type="submission" date="2018-06" db="EMBL/GenBank/DDBJ databases">
        <title>Comparative genomics reveals the genomic features of Rhizophagus irregularis, R. cerebriforme, R. diaphanum and Gigaspora rosea, and their symbiotic lifestyle signature.</title>
        <authorList>
            <person name="Morin E."/>
            <person name="San Clemente H."/>
            <person name="Chen E.C.H."/>
            <person name="De La Providencia I."/>
            <person name="Hainaut M."/>
            <person name="Kuo A."/>
            <person name="Kohler A."/>
            <person name="Murat C."/>
            <person name="Tang N."/>
            <person name="Roy S."/>
            <person name="Loubradou J."/>
            <person name="Henrissat B."/>
            <person name="Grigoriev I.V."/>
            <person name="Corradi N."/>
            <person name="Roux C."/>
            <person name="Martin F.M."/>
        </authorList>
    </citation>
    <scope>NUCLEOTIDE SEQUENCE [LARGE SCALE GENOMIC DNA]</scope>
    <source>
        <strain evidence="2 3">DAOM 194757</strain>
    </source>
</reference>
<keyword evidence="3" id="KW-1185">Reference proteome</keyword>
<name>A0A397VWW9_9GLOM</name>
<feature type="region of interest" description="Disordered" evidence="1">
    <location>
        <begin position="149"/>
        <end position="168"/>
    </location>
</feature>
<protein>
    <submittedName>
        <fullName evidence="2">Uncharacterized protein</fullName>
    </submittedName>
</protein>
<sequence length="236" mass="27660">MLFVKSQNACLKHLIESSNISLYELGRVLINNINNNTKQKQYEELIRVGQMKESVYYISFHSNIEEIKNMPVSKLSKSDNFENELDSVFLCAQFLLQQLDCTKIEELFYGEVWKLVHTAVDKYVIHQDHTFVEIIKSYLTSINLREEENSNQQVNYSENEESNNENTFPNISIRNLRKVATRGRPKLSSHYNNNQNQHLRNKPLLDEKRCQNYCSYCKKIGHNVATCSKKAEDQQI</sequence>
<dbReference type="Proteomes" id="UP000266673">
    <property type="component" value="Unassembled WGS sequence"/>
</dbReference>
<organism evidence="2 3">
    <name type="scientific">Gigaspora rosea</name>
    <dbReference type="NCBI Taxonomy" id="44941"/>
    <lineage>
        <taxon>Eukaryota</taxon>
        <taxon>Fungi</taxon>
        <taxon>Fungi incertae sedis</taxon>
        <taxon>Mucoromycota</taxon>
        <taxon>Glomeromycotina</taxon>
        <taxon>Glomeromycetes</taxon>
        <taxon>Diversisporales</taxon>
        <taxon>Gigasporaceae</taxon>
        <taxon>Gigaspora</taxon>
    </lineage>
</organism>